<accession>A0A4C1Z229</accession>
<sequence length="124" mass="14113">MTGAESQLKSERLAKSRPGTVIEMEPRKKFQLLKYNAAKTERGSLYRTKDVARAYFFLGPAEKRPRNIQQLPNNEEDNGLLAKRGTRFLRLPRPAQRGSSAANARRRQDDDDSGKDGFYVPSEK</sequence>
<feature type="region of interest" description="Disordered" evidence="1">
    <location>
        <begin position="63"/>
        <end position="124"/>
    </location>
</feature>
<dbReference type="EMBL" id="BGZK01001587">
    <property type="protein sequence ID" value="GBP82791.1"/>
    <property type="molecule type" value="Genomic_DNA"/>
</dbReference>
<evidence type="ECO:0000256" key="1">
    <source>
        <dbReference type="SAM" id="MobiDB-lite"/>
    </source>
</evidence>
<dbReference type="AlphaFoldDB" id="A0A4C1Z229"/>
<name>A0A4C1Z229_EUMVA</name>
<protein>
    <submittedName>
        <fullName evidence="2">Uncharacterized protein</fullName>
    </submittedName>
</protein>
<organism evidence="2 3">
    <name type="scientific">Eumeta variegata</name>
    <name type="common">Bagworm moth</name>
    <name type="synonym">Eumeta japonica</name>
    <dbReference type="NCBI Taxonomy" id="151549"/>
    <lineage>
        <taxon>Eukaryota</taxon>
        <taxon>Metazoa</taxon>
        <taxon>Ecdysozoa</taxon>
        <taxon>Arthropoda</taxon>
        <taxon>Hexapoda</taxon>
        <taxon>Insecta</taxon>
        <taxon>Pterygota</taxon>
        <taxon>Neoptera</taxon>
        <taxon>Endopterygota</taxon>
        <taxon>Lepidoptera</taxon>
        <taxon>Glossata</taxon>
        <taxon>Ditrysia</taxon>
        <taxon>Tineoidea</taxon>
        <taxon>Psychidae</taxon>
        <taxon>Oiketicinae</taxon>
        <taxon>Eumeta</taxon>
    </lineage>
</organism>
<feature type="region of interest" description="Disordered" evidence="1">
    <location>
        <begin position="1"/>
        <end position="22"/>
    </location>
</feature>
<dbReference type="Proteomes" id="UP000299102">
    <property type="component" value="Unassembled WGS sequence"/>
</dbReference>
<keyword evidence="3" id="KW-1185">Reference proteome</keyword>
<reference evidence="2 3" key="1">
    <citation type="journal article" date="2019" name="Commun. Biol.">
        <title>The bagworm genome reveals a unique fibroin gene that provides high tensile strength.</title>
        <authorList>
            <person name="Kono N."/>
            <person name="Nakamura H."/>
            <person name="Ohtoshi R."/>
            <person name="Tomita M."/>
            <person name="Numata K."/>
            <person name="Arakawa K."/>
        </authorList>
    </citation>
    <scope>NUCLEOTIDE SEQUENCE [LARGE SCALE GENOMIC DNA]</scope>
</reference>
<evidence type="ECO:0000313" key="2">
    <source>
        <dbReference type="EMBL" id="GBP82791.1"/>
    </source>
</evidence>
<gene>
    <name evidence="2" type="ORF">EVAR_46014_1</name>
</gene>
<proteinExistence type="predicted"/>
<comment type="caution">
    <text evidence="2">The sequence shown here is derived from an EMBL/GenBank/DDBJ whole genome shotgun (WGS) entry which is preliminary data.</text>
</comment>
<evidence type="ECO:0000313" key="3">
    <source>
        <dbReference type="Proteomes" id="UP000299102"/>
    </source>
</evidence>